<dbReference type="AlphaFoldDB" id="D4E095"/>
<evidence type="ECO:0000313" key="1">
    <source>
        <dbReference type="EMBL" id="EFE96736.1"/>
    </source>
</evidence>
<dbReference type="Proteomes" id="UP000005723">
    <property type="component" value="Unassembled WGS sequence"/>
</dbReference>
<name>D4E095_SEROD</name>
<proteinExistence type="predicted"/>
<protein>
    <submittedName>
        <fullName evidence="1">Uncharacterized protein</fullName>
    </submittedName>
</protein>
<accession>D4E095</accession>
<evidence type="ECO:0000313" key="2">
    <source>
        <dbReference type="Proteomes" id="UP000005723"/>
    </source>
</evidence>
<reference evidence="1 2" key="1">
    <citation type="submission" date="2010-01" db="EMBL/GenBank/DDBJ databases">
        <authorList>
            <person name="Muzny D."/>
            <person name="Qin X."/>
            <person name="Deng J."/>
            <person name="Jiang H."/>
            <person name="Liu Y."/>
            <person name="Qu J."/>
            <person name="Song X.-Z."/>
            <person name="Zhang L."/>
            <person name="Thornton R."/>
            <person name="Coyle M."/>
            <person name="Francisco L."/>
            <person name="Jackson L."/>
            <person name="Javaid M."/>
            <person name="Korchina V."/>
            <person name="Kovar C."/>
            <person name="Mata R."/>
            <person name="Mathew T."/>
            <person name="Ngo R."/>
            <person name="Nguyen L."/>
            <person name="Nguyen N."/>
            <person name="Okwuonu G."/>
            <person name="Ongeri F."/>
            <person name="Pham C."/>
            <person name="Simmons D."/>
            <person name="Wilczek-Boney K."/>
            <person name="Hale W."/>
            <person name="Jakkamsetti A."/>
            <person name="Pham P."/>
            <person name="Ruth R."/>
            <person name="San Lucas F."/>
            <person name="Warren J."/>
            <person name="Zhang J."/>
            <person name="Zhao Z."/>
            <person name="Zhou C."/>
            <person name="Zhu D."/>
            <person name="Lee S."/>
            <person name="Bess C."/>
            <person name="Blankenburg K."/>
            <person name="Forbes L."/>
            <person name="Fu Q."/>
            <person name="Gubbala S."/>
            <person name="Hirani K."/>
            <person name="Jayaseelan J.C."/>
            <person name="Lara F."/>
            <person name="Munidasa M."/>
            <person name="Palculict T."/>
            <person name="Patil S."/>
            <person name="Pu L.-L."/>
            <person name="Saada N."/>
            <person name="Tang L."/>
            <person name="Weissenberger G."/>
            <person name="Zhu Y."/>
            <person name="Hemphill L."/>
            <person name="Shang Y."/>
            <person name="Youmans B."/>
            <person name="Ayvaz T."/>
            <person name="Ross M."/>
            <person name="Santibanez J."/>
            <person name="Aqrawi P."/>
            <person name="Gross S."/>
            <person name="Joshi V."/>
            <person name="Fowler G."/>
            <person name="Nazareth L."/>
            <person name="Reid J."/>
            <person name="Worley K."/>
            <person name="Petrosino J."/>
            <person name="Highlander S."/>
            <person name="Gibbs R."/>
        </authorList>
    </citation>
    <scope>NUCLEOTIDE SEQUENCE [LARGE SCALE GENOMIC DNA]</scope>
    <source>
        <strain evidence="1 2">DSM 4582</strain>
    </source>
</reference>
<dbReference type="EMBL" id="ADBY01000026">
    <property type="protein sequence ID" value="EFE96736.1"/>
    <property type="molecule type" value="Genomic_DNA"/>
</dbReference>
<comment type="caution">
    <text evidence="1">The sequence shown here is derived from an EMBL/GenBank/DDBJ whole genome shotgun (WGS) entry which is preliminary data.</text>
</comment>
<keyword evidence="2" id="KW-1185">Reference proteome</keyword>
<organism evidence="1 2">
    <name type="scientific">Serratia odorifera DSM 4582</name>
    <dbReference type="NCBI Taxonomy" id="667129"/>
    <lineage>
        <taxon>Bacteria</taxon>
        <taxon>Pseudomonadati</taxon>
        <taxon>Pseudomonadota</taxon>
        <taxon>Gammaproteobacteria</taxon>
        <taxon>Enterobacterales</taxon>
        <taxon>Yersiniaceae</taxon>
        <taxon>Serratia</taxon>
    </lineage>
</organism>
<gene>
    <name evidence="1" type="ORF">HMPREF0758_1595</name>
</gene>
<dbReference type="HOGENOM" id="CLU_3316854_0_0_6"/>
<sequence length="39" mass="4516">MQVSHYGGELLILRQLLLQKRFRTPDTLTFAASFDRVPP</sequence>